<sequence length="141" mass="16067">MTSQANDGQMSKNSLEWGISLLFDKRDFWVDRARNSRIWWALPDCPSSSVNLGRKNALDALKGTFMCPICYQGAMIDPKACRNCCSLIGCKECVNRSLNERLHCPRCRASIDEIFEITGVSESLKKLQEAYYETDEEEDEV</sequence>
<protein>
    <submittedName>
        <fullName evidence="6">RING-type domain-containing protein</fullName>
    </submittedName>
</protein>
<evidence type="ECO:0000256" key="2">
    <source>
        <dbReference type="ARBA" id="ARBA00022833"/>
    </source>
</evidence>
<proteinExistence type="predicted"/>
<keyword evidence="1 3" id="KW-0863">Zinc-finger</keyword>
<keyword evidence="2" id="KW-0862">Zinc</keyword>
<evidence type="ECO:0000313" key="5">
    <source>
        <dbReference type="Proteomes" id="UP000887565"/>
    </source>
</evidence>
<dbReference type="PROSITE" id="PS50089">
    <property type="entry name" value="ZF_RING_2"/>
    <property type="match status" value="1"/>
</dbReference>
<reference evidence="6" key="1">
    <citation type="submission" date="2022-11" db="UniProtKB">
        <authorList>
            <consortium name="WormBaseParasite"/>
        </authorList>
    </citation>
    <scope>IDENTIFICATION</scope>
</reference>
<evidence type="ECO:0000256" key="3">
    <source>
        <dbReference type="PROSITE-ProRule" id="PRU00175"/>
    </source>
</evidence>
<name>A0A915JX23_ROMCU</name>
<dbReference type="GO" id="GO:0008270">
    <property type="term" value="F:zinc ion binding"/>
    <property type="evidence" value="ECO:0007669"/>
    <property type="project" value="UniProtKB-KW"/>
</dbReference>
<evidence type="ECO:0000256" key="1">
    <source>
        <dbReference type="ARBA" id="ARBA00022771"/>
    </source>
</evidence>
<evidence type="ECO:0000259" key="4">
    <source>
        <dbReference type="PROSITE" id="PS50089"/>
    </source>
</evidence>
<evidence type="ECO:0000313" key="6">
    <source>
        <dbReference type="WBParaSite" id="nRc.2.0.1.t30574-RA"/>
    </source>
</evidence>
<organism evidence="5 6">
    <name type="scientific">Romanomermis culicivorax</name>
    <name type="common">Nematode worm</name>
    <dbReference type="NCBI Taxonomy" id="13658"/>
    <lineage>
        <taxon>Eukaryota</taxon>
        <taxon>Metazoa</taxon>
        <taxon>Ecdysozoa</taxon>
        <taxon>Nematoda</taxon>
        <taxon>Enoplea</taxon>
        <taxon>Dorylaimia</taxon>
        <taxon>Mermithida</taxon>
        <taxon>Mermithoidea</taxon>
        <taxon>Mermithidae</taxon>
        <taxon>Romanomermis</taxon>
    </lineage>
</organism>
<dbReference type="SUPFAM" id="SSF57850">
    <property type="entry name" value="RING/U-box"/>
    <property type="match status" value="1"/>
</dbReference>
<dbReference type="Gene3D" id="3.30.40.10">
    <property type="entry name" value="Zinc/RING finger domain, C3HC4 (zinc finger)"/>
    <property type="match status" value="1"/>
</dbReference>
<keyword evidence="1 3" id="KW-0479">Metal-binding</keyword>
<dbReference type="InterPro" id="IPR001841">
    <property type="entry name" value="Znf_RING"/>
</dbReference>
<keyword evidence="5" id="KW-1185">Reference proteome</keyword>
<feature type="domain" description="RING-type" evidence="4">
    <location>
        <begin position="67"/>
        <end position="108"/>
    </location>
</feature>
<dbReference type="WBParaSite" id="nRc.2.0.1.t30574-RA">
    <property type="protein sequence ID" value="nRc.2.0.1.t30574-RA"/>
    <property type="gene ID" value="nRc.2.0.1.g30574"/>
</dbReference>
<dbReference type="Proteomes" id="UP000887565">
    <property type="component" value="Unplaced"/>
</dbReference>
<dbReference type="AlphaFoldDB" id="A0A915JX23"/>
<dbReference type="InterPro" id="IPR013083">
    <property type="entry name" value="Znf_RING/FYVE/PHD"/>
</dbReference>
<accession>A0A915JX23</accession>